<feature type="region of interest" description="Disordered" evidence="1">
    <location>
        <begin position="225"/>
        <end position="265"/>
    </location>
</feature>
<feature type="region of interest" description="Disordered" evidence="1">
    <location>
        <begin position="168"/>
        <end position="205"/>
    </location>
</feature>
<organism evidence="2 3">
    <name type="scientific">Pseudogymnoascus verrucosus</name>
    <dbReference type="NCBI Taxonomy" id="342668"/>
    <lineage>
        <taxon>Eukaryota</taxon>
        <taxon>Fungi</taxon>
        <taxon>Dikarya</taxon>
        <taxon>Ascomycota</taxon>
        <taxon>Pezizomycotina</taxon>
        <taxon>Leotiomycetes</taxon>
        <taxon>Thelebolales</taxon>
        <taxon>Thelebolaceae</taxon>
        <taxon>Pseudogymnoascus</taxon>
    </lineage>
</organism>
<feature type="region of interest" description="Disordered" evidence="1">
    <location>
        <begin position="400"/>
        <end position="429"/>
    </location>
</feature>
<evidence type="ECO:0000256" key="1">
    <source>
        <dbReference type="SAM" id="MobiDB-lite"/>
    </source>
</evidence>
<protein>
    <submittedName>
        <fullName evidence="2">Uncharacterized protein</fullName>
    </submittedName>
</protein>
<feature type="compositionally biased region" description="Polar residues" evidence="1">
    <location>
        <begin position="178"/>
        <end position="205"/>
    </location>
</feature>
<feature type="compositionally biased region" description="Acidic residues" evidence="1">
    <location>
        <begin position="596"/>
        <end position="610"/>
    </location>
</feature>
<accession>A0A1B8GX26</accession>
<feature type="compositionally biased region" description="Basic and acidic residues" evidence="1">
    <location>
        <begin position="611"/>
        <end position="621"/>
    </location>
</feature>
<feature type="compositionally biased region" description="Polar residues" evidence="1">
    <location>
        <begin position="582"/>
        <end position="594"/>
    </location>
</feature>
<dbReference type="RefSeq" id="XP_018134145.1">
    <property type="nucleotide sequence ID" value="XM_018271124.2"/>
</dbReference>
<proteinExistence type="predicted"/>
<name>A0A1B8GX26_9PEZI</name>
<feature type="compositionally biased region" description="Polar residues" evidence="1">
    <location>
        <begin position="225"/>
        <end position="253"/>
    </location>
</feature>
<dbReference type="OrthoDB" id="3440078at2759"/>
<feature type="region of interest" description="Disordered" evidence="1">
    <location>
        <begin position="474"/>
        <end position="493"/>
    </location>
</feature>
<dbReference type="STRING" id="342668.A0A1B8GX26"/>
<dbReference type="AlphaFoldDB" id="A0A1B8GX26"/>
<reference evidence="3" key="2">
    <citation type="journal article" date="2018" name="Nat. Commun.">
        <title>Extreme sensitivity to ultraviolet light in the fungal pathogen causing white-nose syndrome of bats.</title>
        <authorList>
            <person name="Palmer J.M."/>
            <person name="Drees K.P."/>
            <person name="Foster J.T."/>
            <person name="Lindner D.L."/>
        </authorList>
    </citation>
    <scope>NUCLEOTIDE SEQUENCE [LARGE SCALE GENOMIC DNA]</scope>
    <source>
        <strain evidence="3">UAMH 10579</strain>
    </source>
</reference>
<sequence length="939" mass="104672">MAGNLTSPFQGLNANVPPRVVTALSCEQFLYSLARTPSPARFQRPRSNAQILSGLNNTFQTREIRDGAIDSPHDAPSAYGLNSVEGPNSEPVGENPVPQVEQIVDGANKRQYLIPNETAANFQRLAPEVESRSNFHAAQIPTPISERKTVEELGKTAVASVELEECNTSFDLGDESGYDSNDSSGEESASLYTNTNIPLSGSSELDHATTQSIRVGCLDSNTRIQKPSLGQQDESSVINGSPIVTDTDQTSPGPSKKRLKRPTRTSYKTLAQDDALETIQEEIPEDIVPERICRTFNQLQLTEERAVQRSNPESGEFLFDDDSSVIESQHVVPEAALLSIRQKRFPEISPQMPRKKRKRTYPKTKMMSSRIHFKDLTLISRASKPPDCPKPVPTRLDFCDGFEGEESQPIGRTKATSRPRRLPMPGVLRRSKGYSCQLPLVQSRTFGDQQSVQEGNWDFKERVDIRFGREHLADDSSYGHKEQQNSTRGAKQGAAIISQPTVWDTKPAGQMSDADPENIAGYMSPSIVEDAGMDMDPNPHSEGSDNDSSFSDSMQLETSPKATTFKRHVTFNKDVEVIRQQLSMVSAPLPTSTASSDDESDEDHIDEDDDNNHSEGSDSHASESGSEAGSSADEHSIEPSSPQHDRRSLNFTLPSTPIRRRIPTEASESSSGDEADAEMLDGEMILDDTASMVSKRYQVSDAVHLWGENYDDERMNLSPSCPWAPRRPTIARHRIEVDEDIFASPSSRVPRQKTVNNIRLIQSQMRLNQSQMDWSPTQLATPMPHSERYHREPSIELADADWPPRSFFSQSMADSQASSVVHHSHQSRQFMVTDVPSYFTAASQNFNQPPYWSTALAMRSKSVPLRSQYFENYGQNWDGDENILSNFVPEKKVASFMGSQDERGTSLRALTRHISFGFGTPRERRRNPLLPFRPPLKHI</sequence>
<gene>
    <name evidence="2" type="ORF">VE01_01605</name>
</gene>
<dbReference type="EMBL" id="KV460209">
    <property type="protein sequence ID" value="OBU00413.1"/>
    <property type="molecule type" value="Genomic_DNA"/>
</dbReference>
<feature type="region of interest" description="Disordered" evidence="1">
    <location>
        <begin position="67"/>
        <end position="94"/>
    </location>
</feature>
<feature type="compositionally biased region" description="Low complexity" evidence="1">
    <location>
        <begin position="622"/>
        <end position="631"/>
    </location>
</feature>
<feature type="region of interest" description="Disordered" evidence="1">
    <location>
        <begin position="499"/>
        <end position="561"/>
    </location>
</feature>
<dbReference type="Proteomes" id="UP000091956">
    <property type="component" value="Unassembled WGS sequence"/>
</dbReference>
<feature type="compositionally biased region" description="Polar residues" evidence="1">
    <location>
        <begin position="546"/>
        <end position="561"/>
    </location>
</feature>
<feature type="region of interest" description="Disordered" evidence="1">
    <location>
        <begin position="582"/>
        <end position="676"/>
    </location>
</feature>
<dbReference type="GeneID" id="28834991"/>
<evidence type="ECO:0000313" key="2">
    <source>
        <dbReference type="EMBL" id="OBU00413.1"/>
    </source>
</evidence>
<feature type="compositionally biased region" description="Basic and acidic residues" evidence="1">
    <location>
        <begin position="632"/>
        <end position="648"/>
    </location>
</feature>
<reference evidence="2 3" key="1">
    <citation type="submission" date="2016-03" db="EMBL/GenBank/DDBJ databases">
        <title>Comparative genomics of Pseudogymnoascus destructans, the fungus causing white-nose syndrome of bats.</title>
        <authorList>
            <person name="Palmer J.M."/>
            <person name="Drees K.P."/>
            <person name="Foster J.T."/>
            <person name="Lindner D.L."/>
        </authorList>
    </citation>
    <scope>NUCLEOTIDE SEQUENCE [LARGE SCALE GENOMIC DNA]</scope>
    <source>
        <strain evidence="2 3">UAMH 10579</strain>
    </source>
</reference>
<evidence type="ECO:0000313" key="3">
    <source>
        <dbReference type="Proteomes" id="UP000091956"/>
    </source>
</evidence>
<feature type="compositionally biased region" description="Basic and acidic residues" evidence="1">
    <location>
        <begin position="474"/>
        <end position="483"/>
    </location>
</feature>
<keyword evidence="3" id="KW-1185">Reference proteome</keyword>